<accession>A0AAV1VHB2</accession>
<protein>
    <submittedName>
        <fullName evidence="1">Uncharacterized protein</fullName>
    </submittedName>
</protein>
<comment type="caution">
    <text evidence="1">The sequence shown here is derived from an EMBL/GenBank/DDBJ whole genome shotgun (WGS) entry which is preliminary data.</text>
</comment>
<evidence type="ECO:0000313" key="2">
    <source>
        <dbReference type="Proteomes" id="UP001162060"/>
    </source>
</evidence>
<reference evidence="1" key="1">
    <citation type="submission" date="2024-01" db="EMBL/GenBank/DDBJ databases">
        <authorList>
            <person name="Webb A."/>
        </authorList>
    </citation>
    <scope>NUCLEOTIDE SEQUENCE</scope>
    <source>
        <strain evidence="1">Pm1</strain>
    </source>
</reference>
<sequence>MCRVVLLNQTQYVNHQLGAGLPSIPGRGIAAPPDEITRPTFVHVEVVQQLLNQIALATARVL</sequence>
<dbReference type="Proteomes" id="UP001162060">
    <property type="component" value="Unassembled WGS sequence"/>
</dbReference>
<dbReference type="AlphaFoldDB" id="A0AAV1VHB2"/>
<organism evidence="1 2">
    <name type="scientific">Peronospora matthiolae</name>
    <dbReference type="NCBI Taxonomy" id="2874970"/>
    <lineage>
        <taxon>Eukaryota</taxon>
        <taxon>Sar</taxon>
        <taxon>Stramenopiles</taxon>
        <taxon>Oomycota</taxon>
        <taxon>Peronosporomycetes</taxon>
        <taxon>Peronosporales</taxon>
        <taxon>Peronosporaceae</taxon>
        <taxon>Peronospora</taxon>
    </lineage>
</organism>
<name>A0AAV1VHB2_9STRA</name>
<evidence type="ECO:0000313" key="1">
    <source>
        <dbReference type="EMBL" id="CAK7945796.1"/>
    </source>
</evidence>
<gene>
    <name evidence="1" type="ORF">PM001_LOCUS30946</name>
</gene>
<proteinExistence type="predicted"/>
<dbReference type="EMBL" id="CAKLBY020000338">
    <property type="protein sequence ID" value="CAK7945796.1"/>
    <property type="molecule type" value="Genomic_DNA"/>
</dbReference>